<keyword evidence="3" id="KW-1185">Reference proteome</keyword>
<dbReference type="GO" id="GO:0016779">
    <property type="term" value="F:nucleotidyltransferase activity"/>
    <property type="evidence" value="ECO:0007669"/>
    <property type="project" value="UniProtKB-KW"/>
</dbReference>
<dbReference type="AlphaFoldDB" id="A0A4Q2M4E0"/>
<name>A0A4Q2M4E0_9MICO</name>
<keyword evidence="1" id="KW-0548">Nucleotidyltransferase</keyword>
<reference evidence="2 3" key="1">
    <citation type="submission" date="2019-01" db="EMBL/GenBank/DDBJ databases">
        <title>Agromyces.</title>
        <authorList>
            <person name="Li J."/>
        </authorList>
    </citation>
    <scope>NUCLEOTIDE SEQUENCE [LARGE SCALE GENOMIC DNA]</scope>
    <source>
        <strain evidence="2 3">DSM 23870</strain>
    </source>
</reference>
<accession>A0A4Q2M4E0</accession>
<dbReference type="Proteomes" id="UP000292686">
    <property type="component" value="Unassembled WGS sequence"/>
</dbReference>
<evidence type="ECO:0000313" key="3">
    <source>
        <dbReference type="Proteomes" id="UP000292686"/>
    </source>
</evidence>
<dbReference type="EMBL" id="JACCBI010000001">
    <property type="protein sequence ID" value="NYD66385.1"/>
    <property type="molecule type" value="Genomic_DNA"/>
</dbReference>
<sequence length="72" mass="8395">MAKRKTTGAPILPAHLFDEIYQLWGEDGAVEILDKVQLGEMTVEQVETALRRPDIEPEDWQRFEEGWRPDGW</sequence>
<dbReference type="EMBL" id="SDPM01000004">
    <property type="protein sequence ID" value="RXZ86698.1"/>
    <property type="molecule type" value="Genomic_DNA"/>
</dbReference>
<keyword evidence="1" id="KW-0808">Transferase</keyword>
<proteinExistence type="predicted"/>
<dbReference type="Proteomes" id="UP000581087">
    <property type="component" value="Unassembled WGS sequence"/>
</dbReference>
<reference evidence="1 4" key="2">
    <citation type="submission" date="2020-07" db="EMBL/GenBank/DDBJ databases">
        <title>Sequencing the genomes of 1000 actinobacteria strains.</title>
        <authorList>
            <person name="Klenk H.-P."/>
        </authorList>
    </citation>
    <scope>NUCLEOTIDE SEQUENCE [LARGE SCALE GENOMIC DNA]</scope>
    <source>
        <strain evidence="1 4">DSM 23870</strain>
    </source>
</reference>
<protein>
    <submittedName>
        <fullName evidence="1">CTP:molybdopterin cytidylyltransferase MocA</fullName>
    </submittedName>
</protein>
<comment type="caution">
    <text evidence="2">The sequence shown here is derived from an EMBL/GenBank/DDBJ whole genome shotgun (WGS) entry which is preliminary data.</text>
</comment>
<dbReference type="OrthoDB" id="5147437at2"/>
<dbReference type="RefSeq" id="WP_129174640.1">
    <property type="nucleotide sequence ID" value="NZ_JACCBI010000001.1"/>
</dbReference>
<evidence type="ECO:0000313" key="4">
    <source>
        <dbReference type="Proteomes" id="UP000581087"/>
    </source>
</evidence>
<evidence type="ECO:0000313" key="2">
    <source>
        <dbReference type="EMBL" id="RXZ86698.1"/>
    </source>
</evidence>
<evidence type="ECO:0000313" key="1">
    <source>
        <dbReference type="EMBL" id="NYD66385.1"/>
    </source>
</evidence>
<organism evidence="2 3">
    <name type="scientific">Agromyces atrinae</name>
    <dbReference type="NCBI Taxonomy" id="592376"/>
    <lineage>
        <taxon>Bacteria</taxon>
        <taxon>Bacillati</taxon>
        <taxon>Actinomycetota</taxon>
        <taxon>Actinomycetes</taxon>
        <taxon>Micrococcales</taxon>
        <taxon>Microbacteriaceae</taxon>
        <taxon>Agromyces</taxon>
    </lineage>
</organism>
<gene>
    <name evidence="1" type="ORF">BJ972_000904</name>
    <name evidence="2" type="ORF">ESP50_09970</name>
</gene>